<keyword evidence="5" id="KW-0813">Transport</keyword>
<evidence type="ECO:0000256" key="1">
    <source>
        <dbReference type="ARBA" id="ARBA00004141"/>
    </source>
</evidence>
<geneLocation type="plastid" evidence="13"/>
<keyword evidence="10 12" id="KW-0472">Membrane</keyword>
<dbReference type="GO" id="GO:0015450">
    <property type="term" value="F:protein-transporting ATPase activity"/>
    <property type="evidence" value="ECO:0007669"/>
    <property type="project" value="InterPro"/>
</dbReference>
<keyword evidence="9" id="KW-0811">Translocation</keyword>
<evidence type="ECO:0000256" key="12">
    <source>
        <dbReference type="SAM" id="Phobius"/>
    </source>
</evidence>
<gene>
    <name evidence="13" type="primary">secG</name>
    <name evidence="13" type="ORF">SCTW_172</name>
</gene>
<comment type="subcellular location">
    <subcellularLocation>
        <location evidence="1">Membrane</location>
        <topology evidence="1">Multi-pass membrane protein</topology>
    </subcellularLocation>
</comment>
<keyword evidence="6 12" id="KW-0812">Transmembrane</keyword>
<evidence type="ECO:0000256" key="6">
    <source>
        <dbReference type="ARBA" id="ARBA00022692"/>
    </source>
</evidence>
<sequence>MNMTYTLLQVIMLISVICLIISIMIYNPKYTGIGLLNTQTQFLNNTRSSSEIINRVIWILTSIIFICTITLSYQEHLH</sequence>
<evidence type="ECO:0000256" key="4">
    <source>
        <dbReference type="ARBA" id="ARBA00015435"/>
    </source>
</evidence>
<dbReference type="GO" id="GO:0009306">
    <property type="term" value="P:protein secretion"/>
    <property type="evidence" value="ECO:0007669"/>
    <property type="project" value="InterPro"/>
</dbReference>
<feature type="transmembrane region" description="Helical" evidence="12">
    <location>
        <begin position="7"/>
        <end position="26"/>
    </location>
</feature>
<evidence type="ECO:0000256" key="10">
    <source>
        <dbReference type="ARBA" id="ARBA00023136"/>
    </source>
</evidence>
<accession>A0A9Y1I2B4</accession>
<name>A0A9Y1I2B4_9RHOD</name>
<evidence type="ECO:0000313" key="13">
    <source>
        <dbReference type="EMBL" id="WDA98954.1"/>
    </source>
</evidence>
<evidence type="ECO:0000256" key="5">
    <source>
        <dbReference type="ARBA" id="ARBA00022448"/>
    </source>
</evidence>
<evidence type="ECO:0000256" key="11">
    <source>
        <dbReference type="ARBA" id="ARBA00025638"/>
    </source>
</evidence>
<dbReference type="Pfam" id="PF03840">
    <property type="entry name" value="SecG"/>
    <property type="match status" value="1"/>
</dbReference>
<dbReference type="InterPro" id="IPR004692">
    <property type="entry name" value="SecG"/>
</dbReference>
<keyword evidence="8 12" id="KW-1133">Transmembrane helix</keyword>
<protein>
    <recommendedName>
        <fullName evidence="4">Probable protein-export membrane protein SecG</fullName>
    </recommendedName>
    <alternativeName>
        <fullName evidence="3">Probable protein-export membrane protein secG</fullName>
    </alternativeName>
</protein>
<feature type="transmembrane region" description="Helical" evidence="12">
    <location>
        <begin position="52"/>
        <end position="73"/>
    </location>
</feature>
<dbReference type="AlphaFoldDB" id="A0A9Y1I2B4"/>
<keyword evidence="7" id="KW-0653">Protein transport</keyword>
<evidence type="ECO:0000256" key="8">
    <source>
        <dbReference type="ARBA" id="ARBA00022989"/>
    </source>
</evidence>
<proteinExistence type="inferred from homology"/>
<evidence type="ECO:0000256" key="3">
    <source>
        <dbReference type="ARBA" id="ARBA00013657"/>
    </source>
</evidence>
<evidence type="ECO:0000256" key="9">
    <source>
        <dbReference type="ARBA" id="ARBA00023010"/>
    </source>
</evidence>
<evidence type="ECO:0000256" key="7">
    <source>
        <dbReference type="ARBA" id="ARBA00022927"/>
    </source>
</evidence>
<dbReference type="GO" id="GO:0016020">
    <property type="term" value="C:membrane"/>
    <property type="evidence" value="ECO:0007669"/>
    <property type="project" value="UniProtKB-SubCell"/>
</dbReference>
<keyword evidence="13" id="KW-0934">Plastid</keyword>
<evidence type="ECO:0000256" key="2">
    <source>
        <dbReference type="ARBA" id="ARBA00008445"/>
    </source>
</evidence>
<organism evidence="13">
    <name type="scientific">Sciadococcus taiwanensis</name>
    <dbReference type="NCBI Taxonomy" id="3028030"/>
    <lineage>
        <taxon>Eukaryota</taxon>
        <taxon>Rhodophyta</taxon>
        <taxon>Bangiophyceae</taxon>
        <taxon>Cavernulicolales</taxon>
        <taxon>Cavernulicolaceae</taxon>
        <taxon>Sciadococcus</taxon>
    </lineage>
</organism>
<comment type="function">
    <text evidence="11">Involved in protein export. Participates in an early event of protein translocation across the chloroplast thylakoid membrane.</text>
</comment>
<comment type="similarity">
    <text evidence="2">Belongs to the SecG family.</text>
</comment>
<dbReference type="EMBL" id="OP616811">
    <property type="protein sequence ID" value="WDA98954.1"/>
    <property type="molecule type" value="Genomic_DNA"/>
</dbReference>
<dbReference type="NCBIfam" id="TIGR00810">
    <property type="entry name" value="secG"/>
    <property type="match status" value="1"/>
</dbReference>
<reference evidence="13" key="1">
    <citation type="journal article" date="2023" name="J. Phycol.">
        <title>Revised classification of the Cyanidiophyceae based on plastid genome data with descriptions of the Cavernulicolales ord. nov. and Galdieriales ord. nov. (Rhodophyta).</title>
        <authorList>
            <person name="Park S.I."/>
            <person name="Cho C.H."/>
            <person name="Ciniglia C."/>
            <person name="Huang T.Y."/>
            <person name="Liu S.L."/>
            <person name="Bustamante D.E."/>
            <person name="Calderon M.S."/>
            <person name="Mansilla A."/>
            <person name="McDermott T."/>
            <person name="Andersen R.A."/>
            <person name="Yoon H.S."/>
        </authorList>
    </citation>
    <scope>NUCLEOTIDE SEQUENCE</scope>
</reference>